<organism evidence="5 6">
    <name type="scientific">Candidatus Desantisbacteria bacterium CG1_02_38_46</name>
    <dbReference type="NCBI Taxonomy" id="1817893"/>
    <lineage>
        <taxon>Bacteria</taxon>
        <taxon>Candidatus Desantisiibacteriota</taxon>
    </lineage>
</organism>
<gene>
    <name evidence="5" type="ORF">AUJ66_06675</name>
</gene>
<protein>
    <recommendedName>
        <fullName evidence="7">UDP-4-amino-4, 6-dideoxy-N-acetyl-beta-L-altrosamine transaminase</fullName>
    </recommendedName>
</protein>
<reference evidence="5 6" key="1">
    <citation type="journal article" date="2016" name="Environ. Microbiol.">
        <title>Genomic resolution of a cold subsurface aquifer community provides metabolic insights for novel microbes adapted to high CO concentrations.</title>
        <authorList>
            <person name="Probst A.J."/>
            <person name="Castelle C.J."/>
            <person name="Singh A."/>
            <person name="Brown C.T."/>
            <person name="Anantharaman K."/>
            <person name="Sharon I."/>
            <person name="Hug L.A."/>
            <person name="Burstein D."/>
            <person name="Emerson J.B."/>
            <person name="Thomas B.C."/>
            <person name="Banfield J.F."/>
        </authorList>
    </citation>
    <scope>NUCLEOTIDE SEQUENCE [LARGE SCALE GENOMIC DNA]</scope>
    <source>
        <strain evidence="5">CG1_02_38_46</strain>
    </source>
</reference>
<name>A0A1J4SCA9_9BACT</name>
<dbReference type="Proteomes" id="UP000182278">
    <property type="component" value="Unassembled WGS sequence"/>
</dbReference>
<dbReference type="PIRSF" id="PIRSF000390">
    <property type="entry name" value="PLP_StrS"/>
    <property type="match status" value="1"/>
</dbReference>
<dbReference type="InterPro" id="IPR015422">
    <property type="entry name" value="PyrdxlP-dep_Trfase_small"/>
</dbReference>
<evidence type="ECO:0000256" key="4">
    <source>
        <dbReference type="SAM" id="Coils"/>
    </source>
</evidence>
<evidence type="ECO:0000313" key="6">
    <source>
        <dbReference type="Proteomes" id="UP000182278"/>
    </source>
</evidence>
<dbReference type="AlphaFoldDB" id="A0A1J4SCA9"/>
<accession>A0A1J4SCA9</accession>
<dbReference type="InterPro" id="IPR015424">
    <property type="entry name" value="PyrdxlP-dep_Trfase"/>
</dbReference>
<comment type="similarity">
    <text evidence="3">Belongs to the DegT/DnrJ/EryC1 family.</text>
</comment>
<dbReference type="SUPFAM" id="SSF53383">
    <property type="entry name" value="PLP-dependent transferases"/>
    <property type="match status" value="1"/>
</dbReference>
<dbReference type="Pfam" id="PF01041">
    <property type="entry name" value="DegT_DnrJ_EryC1"/>
    <property type="match status" value="1"/>
</dbReference>
<dbReference type="InterPro" id="IPR000653">
    <property type="entry name" value="DegT/StrS_aminotransferase"/>
</dbReference>
<dbReference type="STRING" id="1817893.AUJ66_06675"/>
<keyword evidence="4" id="KW-0175">Coiled coil</keyword>
<feature type="coiled-coil region" evidence="4">
    <location>
        <begin position="40"/>
        <end position="67"/>
    </location>
</feature>
<dbReference type="PANTHER" id="PTHR30244:SF34">
    <property type="entry name" value="DTDP-4-AMINO-4,6-DIDEOXYGALACTOSE TRANSAMINASE"/>
    <property type="match status" value="1"/>
</dbReference>
<evidence type="ECO:0000256" key="2">
    <source>
        <dbReference type="PIRSR" id="PIRSR000390-2"/>
    </source>
</evidence>
<dbReference type="GO" id="GO:0000271">
    <property type="term" value="P:polysaccharide biosynthetic process"/>
    <property type="evidence" value="ECO:0007669"/>
    <property type="project" value="TreeGrafter"/>
</dbReference>
<dbReference type="EMBL" id="MNUO01000104">
    <property type="protein sequence ID" value="OIN96300.1"/>
    <property type="molecule type" value="Genomic_DNA"/>
</dbReference>
<evidence type="ECO:0000313" key="5">
    <source>
        <dbReference type="EMBL" id="OIN96300.1"/>
    </source>
</evidence>
<feature type="active site" description="Proton acceptor" evidence="1">
    <location>
        <position position="228"/>
    </location>
</feature>
<evidence type="ECO:0000256" key="3">
    <source>
        <dbReference type="RuleBase" id="RU004508"/>
    </source>
</evidence>
<dbReference type="GO" id="GO:0008483">
    <property type="term" value="F:transaminase activity"/>
    <property type="evidence" value="ECO:0007669"/>
    <property type="project" value="TreeGrafter"/>
</dbReference>
<dbReference type="CDD" id="cd00616">
    <property type="entry name" value="AHBA_syn"/>
    <property type="match status" value="1"/>
</dbReference>
<evidence type="ECO:0008006" key="7">
    <source>
        <dbReference type="Google" id="ProtNLM"/>
    </source>
</evidence>
<dbReference type="GO" id="GO:0030170">
    <property type="term" value="F:pyridoxal phosphate binding"/>
    <property type="evidence" value="ECO:0007669"/>
    <property type="project" value="TreeGrafter"/>
</dbReference>
<dbReference type="InterPro" id="IPR015421">
    <property type="entry name" value="PyrdxlP-dep_Trfase_major"/>
</dbReference>
<comment type="caution">
    <text evidence="5">The sequence shown here is derived from an EMBL/GenBank/DDBJ whole genome shotgun (WGS) entry which is preliminary data.</text>
</comment>
<sequence>MGKKKAADFRYSTGETKVPWAAVGESVNKEDIMEVIKFLIPEGDKEKESYEKQLKGVEEEIKKLIEKGKLQTKLTLGPNVAAVEEKAKKFLRSKYACFLPCATHGFELAYKFAGLKPGDEVIVPAITFLSTVNYPLSIGAKVVLADVDPGTINIDPKDIERKITKKTKMIVPVHIGGYPCDMEPIMKLAKKHNLVVLEDAAHAFGASYKGKMIGTIGDFGAYSFHEVKNINSAGEGGILTTNHSCGKDFQIARFGGFDLSNPIKLWLYDVVALKWKGDYFIPGNYSVTEIQAVVFLSQLTRIKKIIERRRKAAEYLDSRFKGIPGIIPQVLDTKDIKSTYHLYLFQIDPSVLKGDIQLFKEKITAKGVTQIFHFAPLYKFIRMKQMGYDVKKIEKSCPNAEEAFRHRATHLPLYPLTDEQLKYMADAIIETIKEMRK</sequence>
<dbReference type="Gene3D" id="3.40.640.10">
    <property type="entry name" value="Type I PLP-dependent aspartate aminotransferase-like (Major domain)"/>
    <property type="match status" value="1"/>
</dbReference>
<keyword evidence="2 3" id="KW-0663">Pyridoxal phosphate</keyword>
<feature type="modified residue" description="N6-(pyridoxal phosphate)lysine" evidence="2">
    <location>
        <position position="228"/>
    </location>
</feature>
<evidence type="ECO:0000256" key="1">
    <source>
        <dbReference type="PIRSR" id="PIRSR000390-1"/>
    </source>
</evidence>
<dbReference type="PANTHER" id="PTHR30244">
    <property type="entry name" value="TRANSAMINASE"/>
    <property type="match status" value="1"/>
</dbReference>
<proteinExistence type="inferred from homology"/>
<dbReference type="Gene3D" id="3.90.1150.10">
    <property type="entry name" value="Aspartate Aminotransferase, domain 1"/>
    <property type="match status" value="1"/>
</dbReference>